<feature type="domain" description="HTH cro/C1-type" evidence="1">
    <location>
        <begin position="34"/>
        <end position="81"/>
    </location>
</feature>
<dbReference type="SMART" id="SM00530">
    <property type="entry name" value="HTH_XRE"/>
    <property type="match status" value="1"/>
</dbReference>
<dbReference type="InterPro" id="IPR041413">
    <property type="entry name" value="MLTR_LBD"/>
</dbReference>
<gene>
    <name evidence="2" type="ORF">ACFFF8_22060</name>
</gene>
<dbReference type="InterPro" id="IPR010982">
    <property type="entry name" value="Lambda_DNA-bd_dom_sf"/>
</dbReference>
<dbReference type="SUPFAM" id="SSF47413">
    <property type="entry name" value="lambda repressor-like DNA-binding domains"/>
    <property type="match status" value="1"/>
</dbReference>
<name>A0ABV6SDD6_9SPHN</name>
<accession>A0ABV6SDD6</accession>
<keyword evidence="3" id="KW-1185">Reference proteome</keyword>
<organism evidence="2 3">
    <name type="scientific">Novosphingobium clariflavum</name>
    <dbReference type="NCBI Taxonomy" id="2029884"/>
    <lineage>
        <taxon>Bacteria</taxon>
        <taxon>Pseudomonadati</taxon>
        <taxon>Pseudomonadota</taxon>
        <taxon>Alphaproteobacteria</taxon>
        <taxon>Sphingomonadales</taxon>
        <taxon>Sphingomonadaceae</taxon>
        <taxon>Novosphingobium</taxon>
    </lineage>
</organism>
<dbReference type="PANTHER" id="PTHR35010">
    <property type="entry name" value="BLL4672 PROTEIN-RELATED"/>
    <property type="match status" value="1"/>
</dbReference>
<reference evidence="2 3" key="1">
    <citation type="submission" date="2024-09" db="EMBL/GenBank/DDBJ databases">
        <authorList>
            <person name="Sun Q."/>
            <person name="Mori K."/>
        </authorList>
    </citation>
    <scope>NUCLEOTIDE SEQUENCE [LARGE SCALE GENOMIC DNA]</scope>
    <source>
        <strain evidence="2 3">CICC 11035S</strain>
    </source>
</reference>
<evidence type="ECO:0000313" key="2">
    <source>
        <dbReference type="EMBL" id="MFC0687276.1"/>
    </source>
</evidence>
<dbReference type="RefSeq" id="WP_267219814.1">
    <property type="nucleotide sequence ID" value="NZ_JAPCWC010000005.1"/>
</dbReference>
<evidence type="ECO:0000259" key="1">
    <source>
        <dbReference type="PROSITE" id="PS50943"/>
    </source>
</evidence>
<comment type="caution">
    <text evidence="2">The sequence shown here is derived from an EMBL/GenBank/DDBJ whole genome shotgun (WGS) entry which is preliminary data.</text>
</comment>
<dbReference type="EMBL" id="JBHLTM010000085">
    <property type="protein sequence ID" value="MFC0687276.1"/>
    <property type="molecule type" value="Genomic_DNA"/>
</dbReference>
<dbReference type="Proteomes" id="UP001589858">
    <property type="component" value="Unassembled WGS sequence"/>
</dbReference>
<dbReference type="InterPro" id="IPR001387">
    <property type="entry name" value="Cro/C1-type_HTH"/>
</dbReference>
<dbReference type="Gene3D" id="3.30.450.180">
    <property type="match status" value="1"/>
</dbReference>
<dbReference type="PROSITE" id="PS50943">
    <property type="entry name" value="HTH_CROC1"/>
    <property type="match status" value="1"/>
</dbReference>
<protein>
    <submittedName>
        <fullName evidence="2">Helix-turn-helix domain-containing protein</fullName>
    </submittedName>
</protein>
<dbReference type="PANTHER" id="PTHR35010:SF2">
    <property type="entry name" value="BLL4672 PROTEIN"/>
    <property type="match status" value="1"/>
</dbReference>
<evidence type="ECO:0000313" key="3">
    <source>
        <dbReference type="Proteomes" id="UP001589858"/>
    </source>
</evidence>
<sequence>MSTEAQRRLLGAFVRARREGLAPEGHARRRRTPGLRREELAARAAIGTTWVAWIEQGRDVRPSAETLARLAGALALSPAERDYLFSLAARRDPADPFAGSPEAAPPAITAAVAALPFPAYALDPAWSVCAANAAARRLFAGLFDAERAPNLLRYVFTHPAARTLLPDWHSRAMRLLAEFRRDYGRVMNDPRVAAVVEWLQNHSPEFRAGWDSQSVLAREGGARDFLHPQDGLLRFTQHTLADVEREDFRLVFLEEEKTKKQGVNTPCTPMTV</sequence>
<dbReference type="Pfam" id="PF17765">
    <property type="entry name" value="MLTR_LBD"/>
    <property type="match status" value="1"/>
</dbReference>
<dbReference type="Pfam" id="PF13560">
    <property type="entry name" value="HTH_31"/>
    <property type="match status" value="1"/>
</dbReference>
<proteinExistence type="predicted"/>
<dbReference type="Gene3D" id="1.10.260.40">
    <property type="entry name" value="lambda repressor-like DNA-binding domains"/>
    <property type="match status" value="1"/>
</dbReference>